<protein>
    <submittedName>
        <fullName evidence="3">Amino acid ABC transporter substrate-binding protein</fullName>
    </submittedName>
</protein>
<keyword evidence="4" id="KW-1185">Reference proteome</keyword>
<dbReference type="SMART" id="SM00062">
    <property type="entry name" value="PBPb"/>
    <property type="match status" value="1"/>
</dbReference>
<gene>
    <name evidence="3" type="ORF">F1737_09130</name>
</gene>
<dbReference type="Pfam" id="PF00497">
    <property type="entry name" value="SBP_bac_3"/>
    <property type="match status" value="1"/>
</dbReference>
<organism evidence="3 4">
    <name type="scientific">Methanochimaera problematica</name>
    <dbReference type="NCBI Taxonomy" id="2609417"/>
    <lineage>
        <taxon>Archaea</taxon>
        <taxon>Methanobacteriati</taxon>
        <taxon>Methanobacteriota</taxon>
        <taxon>Stenosarchaea group</taxon>
        <taxon>Methanomicrobia</taxon>
        <taxon>Methanomicrobiales</taxon>
        <taxon>Methanomicrobiaceae</taxon>
        <taxon>Methanochimaera</taxon>
    </lineage>
</organism>
<dbReference type="EMBL" id="CP043875">
    <property type="protein sequence ID" value="WOF16840.1"/>
    <property type="molecule type" value="Genomic_DNA"/>
</dbReference>
<sequence length="267" mass="29464">MDSKILAAVLLVMAVMAVAFAGCTGTDQPAVKDNGTDVKEEKVTYIVGIDGEYPPYSFIDKDGNAQGFDVESVKWIANEMGFNVKIQPMAWDGIIPALEAGKIDMVYSGMTITPERLDKVNFSKPYWVVNQAVAVKNGSSVTMDDVTEGKVVFGVQRGCTAHDWISRNLVETGKLPEDNLKLYENFPLAVTELENGRVDAVMYDTPVLIDSIKGKDVVKLGTIDTDEEYGIAIRKTDTELLNTMNEGLDKLMADPYWNELIAEYKLE</sequence>
<proteinExistence type="predicted"/>
<dbReference type="RefSeq" id="WP_317136276.1">
    <property type="nucleotide sequence ID" value="NZ_CP043875.1"/>
</dbReference>
<dbReference type="KEGG" id="mefw:F1737_09130"/>
<evidence type="ECO:0000313" key="4">
    <source>
        <dbReference type="Proteomes" id="UP001301797"/>
    </source>
</evidence>
<evidence type="ECO:0000313" key="3">
    <source>
        <dbReference type="EMBL" id="WOF16840.1"/>
    </source>
</evidence>
<dbReference type="PANTHER" id="PTHR35936:SF17">
    <property type="entry name" value="ARGININE-BINDING EXTRACELLULAR PROTEIN ARTP"/>
    <property type="match status" value="1"/>
</dbReference>
<dbReference type="SUPFAM" id="SSF53850">
    <property type="entry name" value="Periplasmic binding protein-like II"/>
    <property type="match status" value="1"/>
</dbReference>
<dbReference type="Proteomes" id="UP001301797">
    <property type="component" value="Chromosome"/>
</dbReference>
<evidence type="ECO:0000256" key="1">
    <source>
        <dbReference type="ARBA" id="ARBA00022729"/>
    </source>
</evidence>
<evidence type="ECO:0000259" key="2">
    <source>
        <dbReference type="SMART" id="SM00062"/>
    </source>
</evidence>
<dbReference type="GeneID" id="85230326"/>
<keyword evidence="1" id="KW-0732">Signal</keyword>
<dbReference type="CDD" id="cd13530">
    <property type="entry name" value="PBP2_peptides_like"/>
    <property type="match status" value="1"/>
</dbReference>
<dbReference type="PROSITE" id="PS51257">
    <property type="entry name" value="PROKAR_LIPOPROTEIN"/>
    <property type="match status" value="1"/>
</dbReference>
<dbReference type="InterPro" id="IPR001638">
    <property type="entry name" value="Solute-binding_3/MltF_N"/>
</dbReference>
<dbReference type="AlphaFoldDB" id="A0AA97FCA3"/>
<reference evidence="3 4" key="1">
    <citation type="submission" date="2019-09" db="EMBL/GenBank/DDBJ databases">
        <title>The complete genome of Methanoplanus sp. FWC-SCC4.</title>
        <authorList>
            <person name="Chen S.-C."/>
            <person name="Zhou Y.-Z."/>
            <person name="Lai M.-C."/>
        </authorList>
    </citation>
    <scope>NUCLEOTIDE SEQUENCE [LARGE SCALE GENOMIC DNA]</scope>
    <source>
        <strain evidence="3 4">FWC-SCC4</strain>
    </source>
</reference>
<dbReference type="Gene3D" id="3.40.190.10">
    <property type="entry name" value="Periplasmic binding protein-like II"/>
    <property type="match status" value="2"/>
</dbReference>
<dbReference type="PANTHER" id="PTHR35936">
    <property type="entry name" value="MEMBRANE-BOUND LYTIC MUREIN TRANSGLYCOSYLASE F"/>
    <property type="match status" value="1"/>
</dbReference>
<accession>A0AA97FCA3</accession>
<name>A0AA97FCA3_9EURY</name>
<feature type="domain" description="Solute-binding protein family 3/N-terminal" evidence="2">
    <location>
        <begin position="44"/>
        <end position="260"/>
    </location>
</feature>